<gene>
    <name evidence="6" type="ORF">DASB73_010160</name>
</gene>
<sequence>MSDLIKSTQSLAAARSSLNLQKPSSEERERHTAATSTALEALIKQQQNEVNDYSAKPELKLVSYKIPGTDEEIQMQVTTEAVDPLQHIKKGLQRKLPGKTGKLSKFLKEEGVPLVNNKPDAVVSASTKPVIHRKQEKLSREEKEAWRIPGVVSNWKNNKGYHIDLETRSKANPKLDANTNSAGEILVSSKHLSLADALNAAEKDINLKPVDNEQQKLRTKLLQQKKSKYEKNIAPRISKPKRKSDLSLRATVEFEPEVRE</sequence>
<keyword evidence="7" id="KW-1185">Reference proteome</keyword>
<protein>
    <recommendedName>
        <fullName evidence="2 3">Pre-mRNA-processing protein 45</fullName>
    </recommendedName>
</protein>
<comment type="subcellular location">
    <subcellularLocation>
        <location evidence="3">Nucleus</location>
    </subcellularLocation>
</comment>
<keyword evidence="3" id="KW-0539">Nucleus</keyword>
<name>A0AAV5RF46_STABA</name>
<dbReference type="InterPro" id="IPR004015">
    <property type="entry name" value="SKI-int_prot_SKIP_SNW-dom"/>
</dbReference>
<keyword evidence="3" id="KW-0508">mRNA splicing</keyword>
<dbReference type="GO" id="GO:0005681">
    <property type="term" value="C:spliceosomal complex"/>
    <property type="evidence" value="ECO:0007669"/>
    <property type="project" value="UniProtKB-UniRule"/>
</dbReference>
<evidence type="ECO:0000256" key="3">
    <source>
        <dbReference type="RuleBase" id="RU367140"/>
    </source>
</evidence>
<keyword evidence="3" id="KW-0747">Spliceosome</keyword>
<reference evidence="6 7" key="1">
    <citation type="journal article" date="2023" name="Elife">
        <title>Identification of key yeast species and microbe-microbe interactions impacting larval growth of Drosophila in the wild.</title>
        <authorList>
            <person name="Mure A."/>
            <person name="Sugiura Y."/>
            <person name="Maeda R."/>
            <person name="Honda K."/>
            <person name="Sakurai N."/>
            <person name="Takahashi Y."/>
            <person name="Watada M."/>
            <person name="Katoh T."/>
            <person name="Gotoh A."/>
            <person name="Gotoh Y."/>
            <person name="Taniguchi I."/>
            <person name="Nakamura K."/>
            <person name="Hayashi T."/>
            <person name="Katayama T."/>
            <person name="Uemura T."/>
            <person name="Hattori Y."/>
        </authorList>
    </citation>
    <scope>NUCLEOTIDE SEQUENCE [LARGE SCALE GENOMIC DNA]</scope>
    <source>
        <strain evidence="6 7">SB-73</strain>
    </source>
</reference>
<proteinExistence type="inferred from homology"/>
<evidence type="ECO:0000259" key="5">
    <source>
        <dbReference type="Pfam" id="PF02731"/>
    </source>
</evidence>
<accession>A0AAV5RF46</accession>
<comment type="function">
    <text evidence="3">Involved in pre-mRNA splicing.</text>
</comment>
<comment type="subunit">
    <text evidence="3">Associated with the spliceosome.</text>
</comment>
<organism evidence="6 7">
    <name type="scientific">Starmerella bacillaris</name>
    <name type="common">Yeast</name>
    <name type="synonym">Candida zemplinina</name>
    <dbReference type="NCBI Taxonomy" id="1247836"/>
    <lineage>
        <taxon>Eukaryota</taxon>
        <taxon>Fungi</taxon>
        <taxon>Dikarya</taxon>
        <taxon>Ascomycota</taxon>
        <taxon>Saccharomycotina</taxon>
        <taxon>Dipodascomycetes</taxon>
        <taxon>Dipodascales</taxon>
        <taxon>Trichomonascaceae</taxon>
        <taxon>Starmerella</taxon>
    </lineage>
</organism>
<keyword evidence="3" id="KW-0507">mRNA processing</keyword>
<dbReference type="AlphaFoldDB" id="A0AAV5RF46"/>
<feature type="region of interest" description="Disordered" evidence="4">
    <location>
        <begin position="1"/>
        <end position="35"/>
    </location>
</feature>
<dbReference type="Pfam" id="PF02731">
    <property type="entry name" value="SKIP_SNW"/>
    <property type="match status" value="1"/>
</dbReference>
<comment type="similarity">
    <text evidence="1 3">Belongs to the SNW family.</text>
</comment>
<dbReference type="GO" id="GO:0000398">
    <property type="term" value="P:mRNA splicing, via spliceosome"/>
    <property type="evidence" value="ECO:0007669"/>
    <property type="project" value="InterPro"/>
</dbReference>
<feature type="domain" description="SKI-interacting protein SKIP SNW" evidence="5">
    <location>
        <begin position="125"/>
        <end position="231"/>
    </location>
</feature>
<evidence type="ECO:0000256" key="1">
    <source>
        <dbReference type="ARBA" id="ARBA00010197"/>
    </source>
</evidence>
<feature type="compositionally biased region" description="Polar residues" evidence="4">
    <location>
        <begin position="1"/>
        <end position="23"/>
    </location>
</feature>
<evidence type="ECO:0000313" key="7">
    <source>
        <dbReference type="Proteomes" id="UP001362899"/>
    </source>
</evidence>
<comment type="caution">
    <text evidence="6">The sequence shown here is derived from an EMBL/GenBank/DDBJ whole genome shotgun (WGS) entry which is preliminary data.</text>
</comment>
<dbReference type="InterPro" id="IPR017862">
    <property type="entry name" value="SKI-int_prot_SKIP"/>
</dbReference>
<dbReference type="Proteomes" id="UP001362899">
    <property type="component" value="Unassembled WGS sequence"/>
</dbReference>
<evidence type="ECO:0000313" key="6">
    <source>
        <dbReference type="EMBL" id="GMM50058.1"/>
    </source>
</evidence>
<dbReference type="PANTHER" id="PTHR12096">
    <property type="entry name" value="NUCLEAR PROTEIN SKIP-RELATED"/>
    <property type="match status" value="1"/>
</dbReference>
<evidence type="ECO:0000256" key="4">
    <source>
        <dbReference type="SAM" id="MobiDB-lite"/>
    </source>
</evidence>
<dbReference type="EMBL" id="BTGC01000003">
    <property type="protein sequence ID" value="GMM50058.1"/>
    <property type="molecule type" value="Genomic_DNA"/>
</dbReference>
<evidence type="ECO:0000256" key="2">
    <source>
        <dbReference type="ARBA" id="ARBA00022160"/>
    </source>
</evidence>